<proteinExistence type="predicted"/>
<protein>
    <recommendedName>
        <fullName evidence="7">SUN domain-containing protein</fullName>
    </recommendedName>
</protein>
<dbReference type="OMA" id="RGQCWSF"/>
<feature type="coiled-coil region" evidence="5">
    <location>
        <begin position="454"/>
        <end position="481"/>
    </location>
</feature>
<feature type="compositionally biased region" description="Polar residues" evidence="6">
    <location>
        <begin position="97"/>
        <end position="113"/>
    </location>
</feature>
<evidence type="ECO:0000313" key="8">
    <source>
        <dbReference type="EMBL" id="EED94285.1"/>
    </source>
</evidence>
<feature type="compositionally biased region" description="Basic and acidic residues" evidence="6">
    <location>
        <begin position="130"/>
        <end position="144"/>
    </location>
</feature>
<dbReference type="GeneID" id="7448776"/>
<reference evidence="8 9" key="2">
    <citation type="journal article" date="2008" name="Nature">
        <title>The Phaeodactylum genome reveals the evolutionary history of diatom genomes.</title>
        <authorList>
            <person name="Bowler C."/>
            <person name="Allen A.E."/>
            <person name="Badger J.H."/>
            <person name="Grimwood J."/>
            <person name="Jabbari K."/>
            <person name="Kuo A."/>
            <person name="Maheswari U."/>
            <person name="Martens C."/>
            <person name="Maumus F."/>
            <person name="Otillar R.P."/>
            <person name="Rayko E."/>
            <person name="Salamov A."/>
            <person name="Vandepoele K."/>
            <person name="Beszteri B."/>
            <person name="Gruber A."/>
            <person name="Heijde M."/>
            <person name="Katinka M."/>
            <person name="Mock T."/>
            <person name="Valentin K."/>
            <person name="Verret F."/>
            <person name="Berges J.A."/>
            <person name="Brownlee C."/>
            <person name="Cadoret J.P."/>
            <person name="Chiovitti A."/>
            <person name="Choi C.J."/>
            <person name="Coesel S."/>
            <person name="De Martino A."/>
            <person name="Detter J.C."/>
            <person name="Durkin C."/>
            <person name="Falciatore A."/>
            <person name="Fournet J."/>
            <person name="Haruta M."/>
            <person name="Huysman M.J."/>
            <person name="Jenkins B.D."/>
            <person name="Jiroutova K."/>
            <person name="Jorgensen R.E."/>
            <person name="Joubert Y."/>
            <person name="Kaplan A."/>
            <person name="Kroger N."/>
            <person name="Kroth P.G."/>
            <person name="La Roche J."/>
            <person name="Lindquist E."/>
            <person name="Lommer M."/>
            <person name="Martin-Jezequel V."/>
            <person name="Lopez P.J."/>
            <person name="Lucas S."/>
            <person name="Mangogna M."/>
            <person name="McGinnis K."/>
            <person name="Medlin L.K."/>
            <person name="Montsant A."/>
            <person name="Oudot-Le Secq M.P."/>
            <person name="Napoli C."/>
            <person name="Obornik M."/>
            <person name="Parker M.S."/>
            <person name="Petit J.L."/>
            <person name="Porcel B.M."/>
            <person name="Poulsen N."/>
            <person name="Robison M."/>
            <person name="Rychlewski L."/>
            <person name="Rynearson T.A."/>
            <person name="Schmutz J."/>
            <person name="Shapiro H."/>
            <person name="Siaut M."/>
            <person name="Stanley M."/>
            <person name="Sussman M.R."/>
            <person name="Taylor A.R."/>
            <person name="Vardi A."/>
            <person name="von Dassow P."/>
            <person name="Vyverman W."/>
            <person name="Willis A."/>
            <person name="Wyrwicz L.S."/>
            <person name="Rokhsar D.S."/>
            <person name="Weissenbach J."/>
            <person name="Armbrust E.V."/>
            <person name="Green B.R."/>
            <person name="Van de Peer Y."/>
            <person name="Grigoriev I.V."/>
        </authorList>
    </citation>
    <scope>NUCLEOTIDE SEQUENCE [LARGE SCALE GENOMIC DNA]</scope>
    <source>
        <strain evidence="8 9">CCMP1335</strain>
    </source>
</reference>
<keyword evidence="4" id="KW-0472">Membrane</keyword>
<keyword evidence="3" id="KW-1133">Transmembrane helix</keyword>
<dbReference type="eggNOG" id="KOG2687">
    <property type="taxonomic scope" value="Eukaryota"/>
</dbReference>
<dbReference type="AlphaFoldDB" id="B8BXY4"/>
<feature type="compositionally biased region" description="Low complexity" evidence="6">
    <location>
        <begin position="240"/>
        <end position="250"/>
    </location>
</feature>
<evidence type="ECO:0000256" key="4">
    <source>
        <dbReference type="ARBA" id="ARBA00023136"/>
    </source>
</evidence>
<evidence type="ECO:0000313" key="9">
    <source>
        <dbReference type="Proteomes" id="UP000001449"/>
    </source>
</evidence>
<keyword evidence="5" id="KW-0175">Coiled coil</keyword>
<dbReference type="GO" id="GO:0016020">
    <property type="term" value="C:membrane"/>
    <property type="evidence" value="ECO:0007669"/>
    <property type="project" value="UniProtKB-SubCell"/>
</dbReference>
<feature type="region of interest" description="Disordered" evidence="6">
    <location>
        <begin position="298"/>
        <end position="331"/>
    </location>
</feature>
<dbReference type="PROSITE" id="PS51469">
    <property type="entry name" value="SUN"/>
    <property type="match status" value="1"/>
</dbReference>
<keyword evidence="2" id="KW-0812">Transmembrane</keyword>
<feature type="compositionally biased region" description="Low complexity" evidence="6">
    <location>
        <begin position="57"/>
        <end position="79"/>
    </location>
</feature>
<feature type="compositionally biased region" description="Polar residues" evidence="6">
    <location>
        <begin position="229"/>
        <end position="239"/>
    </location>
</feature>
<evidence type="ECO:0000256" key="5">
    <source>
        <dbReference type="SAM" id="Coils"/>
    </source>
</evidence>
<feature type="compositionally biased region" description="Polar residues" evidence="6">
    <location>
        <begin position="24"/>
        <end position="34"/>
    </location>
</feature>
<feature type="compositionally biased region" description="Low complexity" evidence="6">
    <location>
        <begin position="1"/>
        <end position="23"/>
    </location>
</feature>
<dbReference type="GO" id="GO:0043495">
    <property type="term" value="F:protein-membrane adaptor activity"/>
    <property type="evidence" value="ECO:0000318"/>
    <property type="project" value="GO_Central"/>
</dbReference>
<feature type="region of interest" description="Disordered" evidence="6">
    <location>
        <begin position="1"/>
        <end position="167"/>
    </location>
</feature>
<name>B8BXY4_THAPS</name>
<feature type="region of interest" description="Disordered" evidence="6">
    <location>
        <begin position="187"/>
        <end position="269"/>
    </location>
</feature>
<dbReference type="PANTHER" id="PTHR12911">
    <property type="entry name" value="SAD1/UNC-84-LIKE PROTEIN-RELATED"/>
    <property type="match status" value="1"/>
</dbReference>
<comment type="subcellular location">
    <subcellularLocation>
        <location evidence="1">Membrane</location>
    </subcellularLocation>
</comment>
<reference evidence="8 9" key="1">
    <citation type="journal article" date="2004" name="Science">
        <title>The genome of the diatom Thalassiosira pseudonana: ecology, evolution, and metabolism.</title>
        <authorList>
            <person name="Armbrust E.V."/>
            <person name="Berges J.A."/>
            <person name="Bowler C."/>
            <person name="Green B.R."/>
            <person name="Martinez D."/>
            <person name="Putnam N.H."/>
            <person name="Zhou S."/>
            <person name="Allen A.E."/>
            <person name="Apt K.E."/>
            <person name="Bechner M."/>
            <person name="Brzezinski M.A."/>
            <person name="Chaal B.K."/>
            <person name="Chiovitti A."/>
            <person name="Davis A.K."/>
            <person name="Demarest M.S."/>
            <person name="Detter J.C."/>
            <person name="Glavina T."/>
            <person name="Goodstein D."/>
            <person name="Hadi M.Z."/>
            <person name="Hellsten U."/>
            <person name="Hildebrand M."/>
            <person name="Jenkins B.D."/>
            <person name="Jurka J."/>
            <person name="Kapitonov V.V."/>
            <person name="Kroger N."/>
            <person name="Lau W.W."/>
            <person name="Lane T.W."/>
            <person name="Larimer F.W."/>
            <person name="Lippmeier J.C."/>
            <person name="Lucas S."/>
            <person name="Medina M."/>
            <person name="Montsant A."/>
            <person name="Obornik M."/>
            <person name="Parker M.S."/>
            <person name="Palenik B."/>
            <person name="Pazour G.J."/>
            <person name="Richardson P.M."/>
            <person name="Rynearson T.A."/>
            <person name="Saito M.A."/>
            <person name="Schwartz D.C."/>
            <person name="Thamatrakoln K."/>
            <person name="Valentin K."/>
            <person name="Vardi A."/>
            <person name="Wilkerson F.P."/>
            <person name="Rokhsar D.S."/>
        </authorList>
    </citation>
    <scope>NUCLEOTIDE SEQUENCE [LARGE SCALE GENOMIC DNA]</scope>
    <source>
        <strain evidence="8 9">CCMP1335</strain>
    </source>
</reference>
<evidence type="ECO:0000256" key="1">
    <source>
        <dbReference type="ARBA" id="ARBA00004370"/>
    </source>
</evidence>
<gene>
    <name evidence="8" type="ORF">THAPSDRAFT_3494</name>
</gene>
<feature type="domain" description="SUN" evidence="7">
    <location>
        <begin position="734"/>
        <end position="925"/>
    </location>
</feature>
<dbReference type="RefSeq" id="XP_002288849.1">
    <property type="nucleotide sequence ID" value="XM_002288813.1"/>
</dbReference>
<dbReference type="PANTHER" id="PTHR12911:SF8">
    <property type="entry name" value="KLAROID PROTEIN-RELATED"/>
    <property type="match status" value="1"/>
</dbReference>
<dbReference type="Pfam" id="PF07738">
    <property type="entry name" value="Sad1_UNC"/>
    <property type="match status" value="1"/>
</dbReference>
<dbReference type="HOGENOM" id="CLU_315824_0_0_1"/>
<evidence type="ECO:0000256" key="3">
    <source>
        <dbReference type="ARBA" id="ARBA00022989"/>
    </source>
</evidence>
<dbReference type="Gene3D" id="2.60.120.260">
    <property type="entry name" value="Galactose-binding domain-like"/>
    <property type="match status" value="1"/>
</dbReference>
<accession>B8BXY4</accession>
<evidence type="ECO:0000256" key="6">
    <source>
        <dbReference type="SAM" id="MobiDB-lite"/>
    </source>
</evidence>
<feature type="compositionally biased region" description="Polar residues" evidence="6">
    <location>
        <begin position="689"/>
        <end position="699"/>
    </location>
</feature>
<dbReference type="GO" id="GO:0005635">
    <property type="term" value="C:nuclear envelope"/>
    <property type="evidence" value="ECO:0000318"/>
    <property type="project" value="GO_Central"/>
</dbReference>
<keyword evidence="9" id="KW-1185">Reference proteome</keyword>
<evidence type="ECO:0000256" key="2">
    <source>
        <dbReference type="ARBA" id="ARBA00022692"/>
    </source>
</evidence>
<evidence type="ECO:0000259" key="7">
    <source>
        <dbReference type="PROSITE" id="PS51469"/>
    </source>
</evidence>
<dbReference type="InParanoid" id="B8BXY4"/>
<dbReference type="EMBL" id="CM000640">
    <property type="protein sequence ID" value="EED94285.1"/>
    <property type="molecule type" value="Genomic_DNA"/>
</dbReference>
<feature type="compositionally biased region" description="Basic and acidic residues" evidence="6">
    <location>
        <begin position="298"/>
        <end position="307"/>
    </location>
</feature>
<feature type="region of interest" description="Disordered" evidence="6">
    <location>
        <begin position="673"/>
        <end position="699"/>
    </location>
</feature>
<organism evidence="8 9">
    <name type="scientific">Thalassiosira pseudonana</name>
    <name type="common">Marine diatom</name>
    <name type="synonym">Cyclotella nana</name>
    <dbReference type="NCBI Taxonomy" id="35128"/>
    <lineage>
        <taxon>Eukaryota</taxon>
        <taxon>Sar</taxon>
        <taxon>Stramenopiles</taxon>
        <taxon>Ochrophyta</taxon>
        <taxon>Bacillariophyta</taxon>
        <taxon>Coscinodiscophyceae</taxon>
        <taxon>Thalassiosirophycidae</taxon>
        <taxon>Thalassiosirales</taxon>
        <taxon>Thalassiosiraceae</taxon>
        <taxon>Thalassiosira</taxon>
    </lineage>
</organism>
<dbReference type="PaxDb" id="35128-Thaps3494"/>
<sequence length="925" mass="100065">MAKSRSSASASAANDDNGSATSNQPTNGTANNTAPVAEGPNPPGMVMRSGRKKRRGASSSAGTSDTDDNASVASSTAASKQRRSSKRRKLDDDESSVGSTASDAESGTKAITTTKRKSVNGGTSGRGRRKKEEEEKTELPAIEEKDVEMETVMDESGGVGGGKKNDVHVDTEVNDARKNEVVVAAAAANGETASNTTSTAAAKQPSPAAPPLGADTLRRLVTHGLRLPSQHTPKSAPGTNDTNNSVNNNEDGGEEDGISPAVPPGGRRLVFDTTAKKSSAVEGGGKRNKLLMQIHKERGGEGEHSTGEEGQEQQQQSTEEHQRPMSPPFPQRFPHLFIEQITAQYHHGTLKKEVFQCTLGMFIVFLSVFVVVNLTSVISGNALSSAWDVKMQSMQWKSWYGINNAANQTSYDVVVEDVVTTVAQGQPEQEVIEKIVEALDPKLLEEATVKLQAERLEEHKVQQLKRAIEKTEKDMQALDAAVIDWTKALPHLSDALSPSYRAKPEHSDVNKFNSQFEGLSSGIFEKYGSLSQWEAALNKAEEAMEQLTRGNGDVNAVNDALDVVSKLSLVPAPANVLDVSTISIIGEGCEGKDYTPEDGVAENEEDEVVVVGGIDVEALDNTSDAPVRNEDAQNAYMSLMKFAQSSVAALVGAQGPSALAQRWVQQLIKEELKTEEDHESSVPDLPSITDATKSSTASGDSYTARDAIIDIDRRLEIEDADRTGKFDYASVIHGARVLRRGPRATSLSLYETLPLLNRFMAYTKLRFYGHPAEVALRPTTPMHARGQCWSFQNEYYSRRVRQRGSELTNDGYEGEYATLSVSLSSQISVSEVVMEHLPSSVASNANTAVKDFRLLGYEDVGAYGEPVELGTFQYDINGPFSMQTFTIPQTIDGMSVPKLKAVSLAVDTNWGADYTCLYRFRVHGY</sequence>
<dbReference type="Proteomes" id="UP000001449">
    <property type="component" value="Chromosome 3"/>
</dbReference>
<dbReference type="KEGG" id="tps:THAPSDRAFT_3494"/>
<dbReference type="InterPro" id="IPR012919">
    <property type="entry name" value="SUN_dom"/>
</dbReference>
<dbReference type="InterPro" id="IPR045119">
    <property type="entry name" value="SUN1-5"/>
</dbReference>
<feature type="compositionally biased region" description="Low complexity" evidence="6">
    <location>
        <begin position="187"/>
        <end position="206"/>
    </location>
</feature>